<evidence type="ECO:0000313" key="9">
    <source>
        <dbReference type="Proteomes" id="UP000023772"/>
    </source>
</evidence>
<dbReference type="HOGENOM" id="CLU_016599_0_0_10"/>
<feature type="chain" id="PRO_5010515309" evidence="5">
    <location>
        <begin position="21"/>
        <end position="850"/>
    </location>
</feature>
<evidence type="ECO:0000259" key="6">
    <source>
        <dbReference type="Pfam" id="PF07715"/>
    </source>
</evidence>
<dbReference type="KEGG" id="dori:FH5T_02880"/>
<organism evidence="8 10">
    <name type="scientific">Draconibacterium orientale</name>
    <dbReference type="NCBI Taxonomy" id="1168034"/>
    <lineage>
        <taxon>Bacteria</taxon>
        <taxon>Pseudomonadati</taxon>
        <taxon>Bacteroidota</taxon>
        <taxon>Bacteroidia</taxon>
        <taxon>Marinilabiliales</taxon>
        <taxon>Prolixibacteraceae</taxon>
        <taxon>Draconibacterium</taxon>
    </lineage>
</organism>
<dbReference type="InterPro" id="IPR036942">
    <property type="entry name" value="Beta-barrel_TonB_sf"/>
</dbReference>
<dbReference type="InterPro" id="IPR012910">
    <property type="entry name" value="Plug_dom"/>
</dbReference>
<comment type="subcellular location">
    <subcellularLocation>
        <location evidence="1">Cell outer membrane</location>
    </subcellularLocation>
</comment>
<keyword evidence="2" id="KW-0472">Membrane</keyword>
<accession>X5E4G0</accession>
<dbReference type="GO" id="GO:0009279">
    <property type="term" value="C:cell outer membrane"/>
    <property type="evidence" value="ECO:0007669"/>
    <property type="project" value="UniProtKB-SubCell"/>
</dbReference>
<evidence type="ECO:0000313" key="10">
    <source>
        <dbReference type="Proteomes" id="UP000181981"/>
    </source>
</evidence>
<reference evidence="8 10" key="2">
    <citation type="submission" date="2016-10" db="EMBL/GenBank/DDBJ databases">
        <authorList>
            <person name="de Groot N.N."/>
        </authorList>
    </citation>
    <scope>NUCLEOTIDE SEQUENCE [LARGE SCALE GENOMIC DNA]</scope>
    <source>
        <strain evidence="8 10">DSM 25947</strain>
    </source>
</reference>
<feature type="domain" description="TonB-dependent receptor plug" evidence="6">
    <location>
        <begin position="222"/>
        <end position="303"/>
    </location>
</feature>
<keyword evidence="5" id="KW-0732">Signal</keyword>
<dbReference type="Gene3D" id="2.40.170.20">
    <property type="entry name" value="TonB-dependent receptor, beta-barrel domain"/>
    <property type="match status" value="1"/>
</dbReference>
<keyword evidence="8" id="KW-0675">Receptor</keyword>
<dbReference type="Gene3D" id="2.170.130.10">
    <property type="entry name" value="TonB-dependent receptor, plug domain"/>
    <property type="match status" value="1"/>
</dbReference>
<dbReference type="Proteomes" id="UP000181981">
    <property type="component" value="Unassembled WGS sequence"/>
</dbReference>
<evidence type="ECO:0000256" key="5">
    <source>
        <dbReference type="SAM" id="SignalP"/>
    </source>
</evidence>
<dbReference type="RefSeq" id="WP_038555370.1">
    <property type="nucleotide sequence ID" value="NZ_FOHT01000037.1"/>
</dbReference>
<dbReference type="Pfam" id="PF07715">
    <property type="entry name" value="Plug"/>
    <property type="match status" value="1"/>
</dbReference>
<dbReference type="EMBL" id="CP007451">
    <property type="protein sequence ID" value="AHW61506.1"/>
    <property type="molecule type" value="Genomic_DNA"/>
</dbReference>
<dbReference type="InterPro" id="IPR037066">
    <property type="entry name" value="Plug_dom_sf"/>
</dbReference>
<feature type="region of interest" description="Disordered" evidence="4">
    <location>
        <begin position="370"/>
        <end position="389"/>
    </location>
</feature>
<dbReference type="SUPFAM" id="SSF56935">
    <property type="entry name" value="Porins"/>
    <property type="match status" value="1"/>
</dbReference>
<evidence type="ECO:0000256" key="4">
    <source>
        <dbReference type="SAM" id="MobiDB-lite"/>
    </source>
</evidence>
<dbReference type="Gene3D" id="3.55.50.30">
    <property type="match status" value="1"/>
</dbReference>
<name>X5E4G0_9BACT</name>
<dbReference type="eggNOG" id="COG4206">
    <property type="taxonomic scope" value="Bacteria"/>
</dbReference>
<keyword evidence="3" id="KW-0998">Cell outer membrane</keyword>
<keyword evidence="9" id="KW-1185">Reference proteome</keyword>
<proteinExistence type="predicted"/>
<protein>
    <submittedName>
        <fullName evidence="8">Outer membrane receptor proteins, mostly Fe transport</fullName>
    </submittedName>
</protein>
<dbReference type="SUPFAM" id="SSF49464">
    <property type="entry name" value="Carboxypeptidase regulatory domain-like"/>
    <property type="match status" value="1"/>
</dbReference>
<dbReference type="STRING" id="1168034.FH5T_02880"/>
<dbReference type="InterPro" id="IPR008969">
    <property type="entry name" value="CarboxyPept-like_regulatory"/>
</dbReference>
<evidence type="ECO:0000313" key="7">
    <source>
        <dbReference type="EMBL" id="AHW61506.1"/>
    </source>
</evidence>
<dbReference type="EMBL" id="FOHT01000037">
    <property type="protein sequence ID" value="SEU04234.1"/>
    <property type="molecule type" value="Genomic_DNA"/>
</dbReference>
<evidence type="ECO:0000256" key="2">
    <source>
        <dbReference type="ARBA" id="ARBA00023136"/>
    </source>
</evidence>
<feature type="signal peptide" evidence="5">
    <location>
        <begin position="1"/>
        <end position="20"/>
    </location>
</feature>
<gene>
    <name evidence="7" type="ORF">FH5T_02880</name>
    <name evidence="8" type="ORF">SAMN05444285_13723</name>
</gene>
<dbReference type="Proteomes" id="UP000023772">
    <property type="component" value="Chromosome"/>
</dbReference>
<evidence type="ECO:0000256" key="1">
    <source>
        <dbReference type="ARBA" id="ARBA00004442"/>
    </source>
</evidence>
<evidence type="ECO:0000256" key="3">
    <source>
        <dbReference type="ARBA" id="ARBA00023237"/>
    </source>
</evidence>
<sequence>MNRFTVVVLVMLLTAMQVAAQNQKEIEINTRKTPLNQVLIDLKEKYGLQFAYDSDLLSGFLVSANHKSFNSDEEALRFLIKDFPLEIERSGDVLLIIPKRKNKPELTQISGQVLEANTFEPLPYSYILINRRPVQSDIQGYFNFIASADTSYNLQISHLGYFVFDTVVTQSLSRNFLLYPQIERIQEVQIYSNPIEKSTLIGNTAGRMKINHQIAPILPGYGDNSVFNLLRLMPGVMASGEQSNDLLIWGAYESHSKILFDGFTVFGLKNFNDNIAVVNPLVVKNIEVMKGGYEARYGDRVGGIVDIQGKDGTLLKPTLTFSINSITVNTMVQLPLSKKSSLLAAYRQTYHQLYSPTRISIVAREENSTSGAGAGVGTPHGKGPSTNRISDVKPDFVFRDANLKYTFKGDDGSRFSLSLYGGGDDFSYDMDAQLARVLWTREEQEQNKQLGGSAQLNYPWNNGDATNLTVAYSAFGRELYQKAQTENNQNGNITTLNDLDAENTVDELSFNAEHTLNFRRGHRLLIGTGAINNKVELARFSDGKQQININNQSPRIYSYLQDEYPFGELLELKTGVRAIYNTKPGKWYVEPRVSASFSVFDDLKINASWGLYNQFISKTTVLDSTNNYTEFWTNSDEEQVPVLSAEHFVAGLSYQRNGFTASAEAFYKTTDGLSRYVNGNLLVSEGFYEGKARSKGLDIFLKKEYKRNMAWISYTLSNAEEQFPYFRINTWQPAPHQQKHELKFAGVYNYKSFYLSANYVYGSGFERYDLEVDNDLNFDKAYSRLDAALVYKFRPGKVKAEAGISVLNIFNTGNIKYSNIRISTIDELSLIGVYSDAISFTPAVFLNIEL</sequence>
<evidence type="ECO:0000313" key="8">
    <source>
        <dbReference type="EMBL" id="SEU04234.1"/>
    </source>
</evidence>
<reference evidence="7 9" key="1">
    <citation type="submission" date="2014-03" db="EMBL/GenBank/DDBJ databases">
        <title>Complete genome sequence of a deeply braunched marine Bacteroidia bacterium Draconibacterium orientale type strain FH5T.</title>
        <authorList>
            <person name="Li X."/>
            <person name="Wang X."/>
            <person name="Xie Z."/>
            <person name="Du Z."/>
            <person name="Chen G."/>
        </authorList>
    </citation>
    <scope>NUCLEOTIDE SEQUENCE [LARGE SCALE GENOMIC DNA]</scope>
    <source>
        <strain evidence="7 9">FH5</strain>
    </source>
</reference>
<dbReference type="OrthoDB" id="1111684at2"/>
<dbReference type="AlphaFoldDB" id="X5E4G0"/>